<proteinExistence type="predicted"/>
<sequence>MSRHVGQSADRWLAADGGVGAVVIVEVKPA</sequence>
<reference evidence="2" key="1">
    <citation type="submission" date="2016-10" db="EMBL/GenBank/DDBJ databases">
        <authorList>
            <person name="Varghese N."/>
            <person name="Submissions S."/>
        </authorList>
    </citation>
    <scope>NUCLEOTIDE SEQUENCE [LARGE SCALE GENOMIC DNA]</scope>
    <source>
        <strain evidence="2">DSM 44675</strain>
    </source>
</reference>
<dbReference type="AlphaFoldDB" id="A0A1H7GIG1"/>
<keyword evidence="2" id="KW-1185">Reference proteome</keyword>
<evidence type="ECO:0000313" key="2">
    <source>
        <dbReference type="Proteomes" id="UP000198677"/>
    </source>
</evidence>
<evidence type="ECO:0000313" key="1">
    <source>
        <dbReference type="EMBL" id="SEK37844.1"/>
    </source>
</evidence>
<gene>
    <name evidence="1" type="ORF">SAMN05444583_101492</name>
</gene>
<dbReference type="EMBL" id="FOAW01000001">
    <property type="protein sequence ID" value="SEK37844.1"/>
    <property type="molecule type" value="Genomic_DNA"/>
</dbReference>
<protein>
    <submittedName>
        <fullName evidence="1">Uncharacterized protein</fullName>
    </submittedName>
</protein>
<name>A0A1H7GIG1_9NOCA</name>
<dbReference type="Proteomes" id="UP000198677">
    <property type="component" value="Unassembled WGS sequence"/>
</dbReference>
<feature type="non-terminal residue" evidence="1">
    <location>
        <position position="30"/>
    </location>
</feature>
<organism evidence="1 2">
    <name type="scientific">Rhodococcus maanshanensis</name>
    <dbReference type="NCBI Taxonomy" id="183556"/>
    <lineage>
        <taxon>Bacteria</taxon>
        <taxon>Bacillati</taxon>
        <taxon>Actinomycetota</taxon>
        <taxon>Actinomycetes</taxon>
        <taxon>Mycobacteriales</taxon>
        <taxon>Nocardiaceae</taxon>
        <taxon>Rhodococcus</taxon>
    </lineage>
</organism>
<accession>A0A1H7GIG1</accession>